<dbReference type="EMBL" id="JXTC01000060">
    <property type="protein sequence ID" value="PON93104.1"/>
    <property type="molecule type" value="Genomic_DNA"/>
</dbReference>
<gene>
    <name evidence="1" type="ORF">TorRG33x02_110100</name>
</gene>
<comment type="caution">
    <text evidence="1">The sequence shown here is derived from an EMBL/GenBank/DDBJ whole genome shotgun (WGS) entry which is preliminary data.</text>
</comment>
<organism evidence="1 2">
    <name type="scientific">Trema orientale</name>
    <name type="common">Charcoal tree</name>
    <name type="synonym">Celtis orientalis</name>
    <dbReference type="NCBI Taxonomy" id="63057"/>
    <lineage>
        <taxon>Eukaryota</taxon>
        <taxon>Viridiplantae</taxon>
        <taxon>Streptophyta</taxon>
        <taxon>Embryophyta</taxon>
        <taxon>Tracheophyta</taxon>
        <taxon>Spermatophyta</taxon>
        <taxon>Magnoliopsida</taxon>
        <taxon>eudicotyledons</taxon>
        <taxon>Gunneridae</taxon>
        <taxon>Pentapetalae</taxon>
        <taxon>rosids</taxon>
        <taxon>fabids</taxon>
        <taxon>Rosales</taxon>
        <taxon>Cannabaceae</taxon>
        <taxon>Trema</taxon>
    </lineage>
</organism>
<name>A0A2P5F5P9_TREOI</name>
<evidence type="ECO:0000313" key="1">
    <source>
        <dbReference type="EMBL" id="PON93104.1"/>
    </source>
</evidence>
<dbReference type="AlphaFoldDB" id="A0A2P5F5P9"/>
<reference evidence="2" key="1">
    <citation type="submission" date="2016-06" db="EMBL/GenBank/DDBJ databases">
        <title>Parallel loss of symbiosis genes in relatives of nitrogen-fixing non-legume Parasponia.</title>
        <authorList>
            <person name="Van Velzen R."/>
            <person name="Holmer R."/>
            <person name="Bu F."/>
            <person name="Rutten L."/>
            <person name="Van Zeijl A."/>
            <person name="Liu W."/>
            <person name="Santuari L."/>
            <person name="Cao Q."/>
            <person name="Sharma T."/>
            <person name="Shen D."/>
            <person name="Roswanjaya Y."/>
            <person name="Wardhani T."/>
            <person name="Kalhor M.S."/>
            <person name="Jansen J."/>
            <person name="Van den Hoogen J."/>
            <person name="Gungor B."/>
            <person name="Hartog M."/>
            <person name="Hontelez J."/>
            <person name="Verver J."/>
            <person name="Yang W.-C."/>
            <person name="Schijlen E."/>
            <person name="Repin R."/>
            <person name="Schilthuizen M."/>
            <person name="Schranz E."/>
            <person name="Heidstra R."/>
            <person name="Miyata K."/>
            <person name="Fedorova E."/>
            <person name="Kohlen W."/>
            <person name="Bisseling T."/>
            <person name="Smit S."/>
            <person name="Geurts R."/>
        </authorList>
    </citation>
    <scope>NUCLEOTIDE SEQUENCE [LARGE SCALE GENOMIC DNA]</scope>
    <source>
        <strain evidence="2">cv. RG33-2</strain>
    </source>
</reference>
<dbReference type="InParanoid" id="A0A2P5F5P9"/>
<proteinExistence type="predicted"/>
<keyword evidence="2" id="KW-1185">Reference proteome</keyword>
<protein>
    <submittedName>
        <fullName evidence="1">Uncharacterized protein</fullName>
    </submittedName>
</protein>
<accession>A0A2P5F5P9</accession>
<dbReference type="Proteomes" id="UP000237000">
    <property type="component" value="Unassembled WGS sequence"/>
</dbReference>
<sequence length="111" mass="12747">MGTLNPVLKAFLERVSHTKYTRVVSRKERMASIILTIPELMAFVSQQGAADSSMGGIVSLFSRNIAREWYSHSMIMISNIRVMWYAVPHNQDESEKWQKEIREAEAEAEND</sequence>
<evidence type="ECO:0000313" key="2">
    <source>
        <dbReference type="Proteomes" id="UP000237000"/>
    </source>
</evidence>